<proteinExistence type="predicted"/>
<dbReference type="AlphaFoldDB" id="A0A1X7PBE1"/>
<dbReference type="Gene3D" id="1.20.58.1690">
    <property type="match status" value="1"/>
</dbReference>
<feature type="domain" description="YARHG" evidence="2">
    <location>
        <begin position="18"/>
        <end position="95"/>
    </location>
</feature>
<evidence type="ECO:0000313" key="4">
    <source>
        <dbReference type="Proteomes" id="UP000193083"/>
    </source>
</evidence>
<evidence type="ECO:0000259" key="2">
    <source>
        <dbReference type="SMART" id="SM01324"/>
    </source>
</evidence>
<dbReference type="InterPro" id="IPR038434">
    <property type="entry name" value="YARHG_sf"/>
</dbReference>
<evidence type="ECO:0000313" key="3">
    <source>
        <dbReference type="EMBL" id="SMH47602.1"/>
    </source>
</evidence>
<dbReference type="SMART" id="SM01324">
    <property type="entry name" value="YARHG"/>
    <property type="match status" value="1"/>
</dbReference>
<dbReference type="Proteomes" id="UP000193083">
    <property type="component" value="Unassembled WGS sequence"/>
</dbReference>
<dbReference type="InterPro" id="IPR025582">
    <property type="entry name" value="YARHG_dom"/>
</dbReference>
<evidence type="ECO:0000256" key="1">
    <source>
        <dbReference type="SAM" id="SignalP"/>
    </source>
</evidence>
<reference evidence="3 4" key="1">
    <citation type="submission" date="2017-04" db="EMBL/GenBank/DDBJ databases">
        <authorList>
            <person name="Afonso C.L."/>
            <person name="Miller P.J."/>
            <person name="Scott M.A."/>
            <person name="Spackman E."/>
            <person name="Goraichik I."/>
            <person name="Dimitrov K.M."/>
            <person name="Suarez D.L."/>
            <person name="Swayne D.E."/>
        </authorList>
    </citation>
    <scope>NUCLEOTIDE SEQUENCE [LARGE SCALE GENOMIC DNA]</scope>
    <source>
        <strain evidence="3 4">B5P</strain>
    </source>
</reference>
<keyword evidence="4" id="KW-1185">Reference proteome</keyword>
<gene>
    <name evidence="3" type="ORF">SAMN02982922_3530</name>
</gene>
<protein>
    <submittedName>
        <fullName evidence="3">YARHG domain-containing protein</fullName>
    </submittedName>
</protein>
<dbReference type="OrthoDB" id="7666530at2"/>
<dbReference type="EMBL" id="FXBL01000004">
    <property type="protein sequence ID" value="SMH47602.1"/>
    <property type="molecule type" value="Genomic_DNA"/>
</dbReference>
<feature type="signal peptide" evidence="1">
    <location>
        <begin position="1"/>
        <end position="37"/>
    </location>
</feature>
<dbReference type="Pfam" id="PF13308">
    <property type="entry name" value="YARHG"/>
    <property type="match status" value="1"/>
</dbReference>
<keyword evidence="1" id="KW-0732">Signal</keyword>
<sequence length="102" mass="11593">MSPGASSISARGSSMRRLSFHLLATSLLVFSAQSAFADSCYDLWYERNAIYDDNGYCFKTALGKRVFDNSDCYTSDPSFTKAEQRRIDQIRRQEKRLGCKVN</sequence>
<feature type="chain" id="PRO_5013118363" evidence="1">
    <location>
        <begin position="38"/>
        <end position="102"/>
    </location>
</feature>
<name>A0A1X7PBE1_9HYPH</name>
<accession>A0A1X7PBE1</accession>
<organism evidence="3 4">
    <name type="scientific">Mesorhizobium australicum</name>
    <dbReference type="NCBI Taxonomy" id="536018"/>
    <lineage>
        <taxon>Bacteria</taxon>
        <taxon>Pseudomonadati</taxon>
        <taxon>Pseudomonadota</taxon>
        <taxon>Alphaproteobacteria</taxon>
        <taxon>Hyphomicrobiales</taxon>
        <taxon>Phyllobacteriaceae</taxon>
        <taxon>Mesorhizobium</taxon>
    </lineage>
</organism>